<dbReference type="OrthoDB" id="9809616at2"/>
<dbReference type="UniPathway" id="UPA00031">
    <property type="reaction ID" value="UER00012"/>
</dbReference>
<evidence type="ECO:0000313" key="8">
    <source>
        <dbReference type="EMBL" id="QBJ89174.1"/>
    </source>
</evidence>
<dbReference type="InterPro" id="IPR005861">
    <property type="entry name" value="HisP_aminotrans"/>
</dbReference>
<dbReference type="PROSITE" id="PS00599">
    <property type="entry name" value="AA_TRANSFER_CLASS_2"/>
    <property type="match status" value="1"/>
</dbReference>
<dbReference type="NCBIfam" id="NF002878">
    <property type="entry name" value="PRK03321.1"/>
    <property type="match status" value="1"/>
</dbReference>
<comment type="cofactor">
    <cofactor evidence="1 6">
        <name>pyridoxal 5'-phosphate</name>
        <dbReference type="ChEBI" id="CHEBI:597326"/>
    </cofactor>
</comment>
<dbReference type="GO" id="GO:0030170">
    <property type="term" value="F:pyridoxal phosphate binding"/>
    <property type="evidence" value="ECO:0007669"/>
    <property type="project" value="InterPro"/>
</dbReference>
<dbReference type="InterPro" id="IPR015421">
    <property type="entry name" value="PyrdxlP-dep_Trfase_major"/>
</dbReference>
<organism evidence="8 9">
    <name type="scientific">Streptomyces seoulensis</name>
    <dbReference type="NCBI Taxonomy" id="73044"/>
    <lineage>
        <taxon>Bacteria</taxon>
        <taxon>Bacillati</taxon>
        <taxon>Actinomycetota</taxon>
        <taxon>Actinomycetes</taxon>
        <taxon>Kitasatosporales</taxon>
        <taxon>Streptomycetaceae</taxon>
        <taxon>Streptomyces</taxon>
    </lineage>
</organism>
<comment type="similarity">
    <text evidence="6">Belongs to the class-II pyridoxal-phosphate-dependent aminotransferase family. Histidinol-phosphate aminotransferase subfamily.</text>
</comment>
<dbReference type="STRING" id="73044.GCA_000725795_02130"/>
<protein>
    <recommendedName>
        <fullName evidence="6">Histidinol-phosphate aminotransferase</fullName>
        <ecNumber evidence="6">2.6.1.9</ecNumber>
    </recommendedName>
    <alternativeName>
        <fullName evidence="6">Imidazole acetol-phosphate transaminase</fullName>
    </alternativeName>
</protein>
<keyword evidence="4 6" id="KW-0808">Transferase</keyword>
<evidence type="ECO:0000256" key="6">
    <source>
        <dbReference type="HAMAP-Rule" id="MF_01023"/>
    </source>
</evidence>
<sequence>MTRHALAANENPYPPLPSVRTVIAEAAGGLNRYPDRTVTGLVDALAARHGVPRSHIVTGAGSVGVTHHLLHAVVRDGDEVLYAWPSFEAYPHLTGICRGTSVRVPLRAERHDLAAMADAVTPRTALAVVCNPNNPTGTAVTRAELEAFLDRVPEHVPVLLDEAYREFVRDPEVPDGIELYRTRPNLIVLRTFSKAYGLAALRVGYAVAHEEVAARIRHTVVPFGVNALAQSAALASLAAEDELLERVEAVVKERDRLTSALRPVLPVTASEANFLWLPLGERTTAFAEACARAGVAVRAFSGEGVRVTVGTPEANDAVLLVAAALA</sequence>
<evidence type="ECO:0000256" key="4">
    <source>
        <dbReference type="ARBA" id="ARBA00022679"/>
    </source>
</evidence>
<dbReference type="Gene3D" id="3.40.640.10">
    <property type="entry name" value="Type I PLP-dependent aspartate aminotransferase-like (Major domain)"/>
    <property type="match status" value="1"/>
</dbReference>
<keyword evidence="6" id="KW-0368">Histidine biosynthesis</keyword>
<keyword evidence="9" id="KW-1185">Reference proteome</keyword>
<evidence type="ECO:0000259" key="7">
    <source>
        <dbReference type="Pfam" id="PF00155"/>
    </source>
</evidence>
<evidence type="ECO:0000256" key="5">
    <source>
        <dbReference type="ARBA" id="ARBA00022898"/>
    </source>
</evidence>
<feature type="modified residue" description="N6-(pyridoxal phosphate)lysine" evidence="6">
    <location>
        <position position="194"/>
    </location>
</feature>
<dbReference type="InterPro" id="IPR024892">
    <property type="entry name" value="ArAT"/>
</dbReference>
<evidence type="ECO:0000256" key="1">
    <source>
        <dbReference type="ARBA" id="ARBA00001933"/>
    </source>
</evidence>
<evidence type="ECO:0000313" key="9">
    <source>
        <dbReference type="Proteomes" id="UP000292547"/>
    </source>
</evidence>
<dbReference type="CDD" id="cd00609">
    <property type="entry name" value="AAT_like"/>
    <property type="match status" value="1"/>
</dbReference>
<dbReference type="PANTHER" id="PTHR43643:SF3">
    <property type="entry name" value="HISTIDINOL-PHOSPHATE AMINOTRANSFERASE"/>
    <property type="match status" value="1"/>
</dbReference>
<dbReference type="GO" id="GO:0000105">
    <property type="term" value="P:L-histidine biosynthetic process"/>
    <property type="evidence" value="ECO:0007669"/>
    <property type="project" value="UniProtKB-UniRule"/>
</dbReference>
<dbReference type="InterPro" id="IPR015422">
    <property type="entry name" value="PyrdxlP-dep_Trfase_small"/>
</dbReference>
<feature type="domain" description="Aminotransferase class I/classII large" evidence="7">
    <location>
        <begin position="6"/>
        <end position="317"/>
    </location>
</feature>
<dbReference type="EMBL" id="CP032229">
    <property type="protein sequence ID" value="QBJ89174.1"/>
    <property type="molecule type" value="Genomic_DNA"/>
</dbReference>
<comment type="catalytic activity">
    <reaction evidence="6">
        <text>L-histidinol phosphate + 2-oxoglutarate = 3-(imidazol-4-yl)-2-oxopropyl phosphate + L-glutamate</text>
        <dbReference type="Rhea" id="RHEA:23744"/>
        <dbReference type="ChEBI" id="CHEBI:16810"/>
        <dbReference type="ChEBI" id="CHEBI:29985"/>
        <dbReference type="ChEBI" id="CHEBI:57766"/>
        <dbReference type="ChEBI" id="CHEBI:57980"/>
        <dbReference type="EC" id="2.6.1.9"/>
    </reaction>
</comment>
<dbReference type="InterPro" id="IPR004839">
    <property type="entry name" value="Aminotransferase_I/II_large"/>
</dbReference>
<reference evidence="8 9" key="1">
    <citation type="submission" date="2018-08" db="EMBL/GenBank/DDBJ databases">
        <title>The complete genome sequence of Streptomyces seoulensis, a pioneer strain for nickel superoxide dismutase discovery.</title>
        <authorList>
            <person name="Shin J."/>
            <person name="Lee J.-S."/>
            <person name="Lee E.-J."/>
            <person name="Youn H.-D."/>
        </authorList>
    </citation>
    <scope>NUCLEOTIDE SEQUENCE [LARGE SCALE GENOMIC DNA]</scope>
    <source>
        <strain evidence="8 9">KCTC 9819</strain>
    </source>
</reference>
<dbReference type="HAMAP" id="MF_01023">
    <property type="entry name" value="HisC_aminotrans_2"/>
    <property type="match status" value="1"/>
</dbReference>
<evidence type="ECO:0000256" key="3">
    <source>
        <dbReference type="ARBA" id="ARBA00022576"/>
    </source>
</evidence>
<dbReference type="PANTHER" id="PTHR43643">
    <property type="entry name" value="HISTIDINOL-PHOSPHATE AMINOTRANSFERASE 2"/>
    <property type="match status" value="1"/>
</dbReference>
<dbReference type="Proteomes" id="UP000292547">
    <property type="component" value="Chromosome"/>
</dbReference>
<dbReference type="InterPro" id="IPR001917">
    <property type="entry name" value="Aminotrans_II_pyridoxalP_BS"/>
</dbReference>
<comment type="subunit">
    <text evidence="2 6">Homodimer.</text>
</comment>
<dbReference type="AlphaFoldDB" id="A0A4P6TRN8"/>
<dbReference type="InterPro" id="IPR050106">
    <property type="entry name" value="HistidinolP_aminotransfase"/>
</dbReference>
<keyword evidence="3 6" id="KW-0032">Aminotransferase</keyword>
<keyword evidence="5 6" id="KW-0663">Pyridoxal phosphate</keyword>
<keyword evidence="6" id="KW-0028">Amino-acid biosynthesis</keyword>
<dbReference type="GO" id="GO:0004400">
    <property type="term" value="F:histidinol-phosphate transaminase activity"/>
    <property type="evidence" value="ECO:0007669"/>
    <property type="project" value="UniProtKB-UniRule"/>
</dbReference>
<gene>
    <name evidence="6" type="primary">hisC</name>
    <name evidence="8" type="ORF">D0Z67_01830</name>
</gene>
<dbReference type="Pfam" id="PF00155">
    <property type="entry name" value="Aminotran_1_2"/>
    <property type="match status" value="1"/>
</dbReference>
<dbReference type="SUPFAM" id="SSF53383">
    <property type="entry name" value="PLP-dependent transferases"/>
    <property type="match status" value="1"/>
</dbReference>
<dbReference type="Gene3D" id="3.90.1150.10">
    <property type="entry name" value="Aspartate Aminotransferase, domain 1"/>
    <property type="match status" value="1"/>
</dbReference>
<dbReference type="EC" id="2.6.1.9" evidence="6"/>
<name>A0A4P6TRN8_STRSO</name>
<proteinExistence type="inferred from homology"/>
<accession>A0A4P6TRN8</accession>
<dbReference type="KEGG" id="sseo:D0Z67_01830"/>
<comment type="pathway">
    <text evidence="6">Amino-acid biosynthesis; L-histidine biosynthesis; L-histidine from 5-phospho-alpha-D-ribose 1-diphosphate: step 7/9.</text>
</comment>
<dbReference type="InterPro" id="IPR015424">
    <property type="entry name" value="PyrdxlP-dep_Trfase"/>
</dbReference>
<evidence type="ECO:0000256" key="2">
    <source>
        <dbReference type="ARBA" id="ARBA00011738"/>
    </source>
</evidence>